<feature type="binding site" evidence="12">
    <location>
        <position position="69"/>
    </location>
    <ligand>
        <name>Ca(2+)</name>
        <dbReference type="ChEBI" id="CHEBI:29108"/>
        <label>1</label>
    </ligand>
</feature>
<evidence type="ECO:0000256" key="6">
    <source>
        <dbReference type="ARBA" id="ARBA00022723"/>
    </source>
</evidence>
<keyword evidence="5" id="KW-0349">Heme</keyword>
<dbReference type="PROSITE" id="PS00436">
    <property type="entry name" value="PEROXIDASE_2"/>
    <property type="match status" value="1"/>
</dbReference>
<feature type="compositionally biased region" description="Polar residues" evidence="14">
    <location>
        <begin position="117"/>
        <end position="140"/>
    </location>
</feature>
<dbReference type="Proteomes" id="UP000604825">
    <property type="component" value="Unassembled WGS sequence"/>
</dbReference>
<dbReference type="InterPro" id="IPR000823">
    <property type="entry name" value="Peroxidase_pln"/>
</dbReference>
<evidence type="ECO:0000256" key="14">
    <source>
        <dbReference type="SAM" id="MobiDB-lite"/>
    </source>
</evidence>
<feature type="active site" description="Proton acceptor" evidence="11">
    <location>
        <position position="68"/>
    </location>
</feature>
<dbReference type="GO" id="GO:0020037">
    <property type="term" value="F:heme binding"/>
    <property type="evidence" value="ECO:0007669"/>
    <property type="project" value="InterPro"/>
</dbReference>
<dbReference type="SUPFAM" id="SSF48113">
    <property type="entry name" value="Heme-dependent peroxidases"/>
    <property type="match status" value="1"/>
</dbReference>
<feature type="site" description="Transition state stabilizer" evidence="13">
    <location>
        <position position="64"/>
    </location>
</feature>
<evidence type="ECO:0000256" key="2">
    <source>
        <dbReference type="ARBA" id="ARBA00001970"/>
    </source>
</evidence>
<dbReference type="AlphaFoldDB" id="A0A811PVY1"/>
<dbReference type="InterPro" id="IPR002016">
    <property type="entry name" value="Haem_peroxidase"/>
</dbReference>
<keyword evidence="9" id="KW-0408">Iron</keyword>
<evidence type="ECO:0000256" key="8">
    <source>
        <dbReference type="ARBA" id="ARBA00023002"/>
    </source>
</evidence>
<evidence type="ECO:0000256" key="11">
    <source>
        <dbReference type="PIRSR" id="PIRSR600823-1"/>
    </source>
</evidence>
<evidence type="ECO:0000259" key="16">
    <source>
        <dbReference type="PROSITE" id="PS50873"/>
    </source>
</evidence>
<dbReference type="PROSITE" id="PS50873">
    <property type="entry name" value="PEROXIDASE_4"/>
    <property type="match status" value="1"/>
</dbReference>
<protein>
    <recommendedName>
        <fullName evidence="16">Plant heme peroxidase family profile domain-containing protein</fullName>
    </recommendedName>
</protein>
<feature type="binding site" evidence="12">
    <location>
        <position position="72"/>
    </location>
    <ligand>
        <name>Ca(2+)</name>
        <dbReference type="ChEBI" id="CHEBI:29108"/>
        <label>1</label>
    </ligand>
</feature>
<feature type="signal peptide" evidence="15">
    <location>
        <begin position="1"/>
        <end position="26"/>
    </location>
</feature>
<keyword evidence="8" id="KW-0560">Oxidoreductase</keyword>
<feature type="chain" id="PRO_5032894975" description="Plant heme peroxidase family profile domain-containing protein" evidence="15">
    <location>
        <begin position="27"/>
        <end position="291"/>
    </location>
</feature>
<feature type="compositionally biased region" description="Gly residues" evidence="14">
    <location>
        <begin position="267"/>
        <end position="283"/>
    </location>
</feature>
<comment type="cofactor">
    <cofactor evidence="2">
        <name>heme b</name>
        <dbReference type="ChEBI" id="CHEBI:60344"/>
    </cofactor>
</comment>
<evidence type="ECO:0000313" key="17">
    <source>
        <dbReference type="EMBL" id="CAD6247451.1"/>
    </source>
</evidence>
<dbReference type="Gene3D" id="1.10.520.10">
    <property type="match status" value="1"/>
</dbReference>
<comment type="cofactor">
    <cofactor evidence="12">
        <name>Ca(2+)</name>
        <dbReference type="ChEBI" id="CHEBI:29108"/>
    </cofactor>
    <text evidence="12">Binds 2 calcium ions per subunit.</text>
</comment>
<dbReference type="EMBL" id="CAJGYO010000007">
    <property type="protein sequence ID" value="CAD6247451.1"/>
    <property type="molecule type" value="Genomic_DNA"/>
</dbReference>
<evidence type="ECO:0000313" key="18">
    <source>
        <dbReference type="Proteomes" id="UP000604825"/>
    </source>
</evidence>
<feature type="region of interest" description="Disordered" evidence="14">
    <location>
        <begin position="266"/>
        <end position="291"/>
    </location>
</feature>
<keyword evidence="18" id="KW-1185">Reference proteome</keyword>
<feature type="domain" description="Plant heme peroxidase family profile" evidence="16">
    <location>
        <begin position="27"/>
        <end position="73"/>
    </location>
</feature>
<sequence>MASFRTWHCLLASCSLFLLLASAAHGQLSPSFYATTCPTLGLIVRATMLKALLAERRMGASLVRLFFHDCFVQRTRRRCSLDLCPKKSRSIYRHLIRPQQALGTSSWIRLMSIRAPSQQPHQSTMRAAPSQQPTQSTRRAASSHPPSHCQSSHVHAQQPQPRLGIDTRNGDTNRFSHDEYIGREVILYPNMKSVQPVAKGKVIATDPSCVLAGQALGMQFCQVMVTVVMKRDAVLPRPYVGVENMADAKDLGIAWPYNWSGEAAGVLQGGQGGPAGGVHGQGQPGEPSLQK</sequence>
<keyword evidence="10" id="KW-0376">Hydrogen peroxide</keyword>
<accession>A0A811PVY1</accession>
<dbReference type="GO" id="GO:0005576">
    <property type="term" value="C:extracellular region"/>
    <property type="evidence" value="ECO:0007669"/>
    <property type="project" value="UniProtKB-SubCell"/>
</dbReference>
<comment type="catalytic activity">
    <reaction evidence="1">
        <text>2 a phenolic donor + H2O2 = 2 a phenolic radical donor + 2 H2O</text>
        <dbReference type="Rhea" id="RHEA:56136"/>
        <dbReference type="ChEBI" id="CHEBI:15377"/>
        <dbReference type="ChEBI" id="CHEBI:16240"/>
        <dbReference type="ChEBI" id="CHEBI:139520"/>
        <dbReference type="ChEBI" id="CHEBI:139521"/>
        <dbReference type="EC" id="1.11.1.7"/>
    </reaction>
</comment>
<feature type="region of interest" description="Disordered" evidence="14">
    <location>
        <begin position="117"/>
        <end position="174"/>
    </location>
</feature>
<dbReference type="InterPro" id="IPR019794">
    <property type="entry name" value="Peroxidases_AS"/>
</dbReference>
<keyword evidence="7 12" id="KW-0106">Calcium</keyword>
<evidence type="ECO:0000256" key="3">
    <source>
        <dbReference type="ARBA" id="ARBA00004613"/>
    </source>
</evidence>
<evidence type="ECO:0000256" key="9">
    <source>
        <dbReference type="ARBA" id="ARBA00023004"/>
    </source>
</evidence>
<evidence type="ECO:0000256" key="12">
    <source>
        <dbReference type="PIRSR" id="PIRSR600823-3"/>
    </source>
</evidence>
<evidence type="ECO:0000256" key="7">
    <source>
        <dbReference type="ARBA" id="ARBA00022837"/>
    </source>
</evidence>
<gene>
    <name evidence="17" type="ORF">NCGR_LOCUS31644</name>
</gene>
<comment type="caution">
    <text evidence="17">The sequence shown here is derived from an EMBL/GenBank/DDBJ whole genome shotgun (WGS) entry which is preliminary data.</text>
</comment>
<evidence type="ECO:0000256" key="4">
    <source>
        <dbReference type="ARBA" id="ARBA00022559"/>
    </source>
</evidence>
<name>A0A811PVY1_9POAL</name>
<evidence type="ECO:0000256" key="1">
    <source>
        <dbReference type="ARBA" id="ARBA00000189"/>
    </source>
</evidence>
<organism evidence="17 18">
    <name type="scientific">Miscanthus lutarioriparius</name>
    <dbReference type="NCBI Taxonomy" id="422564"/>
    <lineage>
        <taxon>Eukaryota</taxon>
        <taxon>Viridiplantae</taxon>
        <taxon>Streptophyta</taxon>
        <taxon>Embryophyta</taxon>
        <taxon>Tracheophyta</taxon>
        <taxon>Spermatophyta</taxon>
        <taxon>Magnoliopsida</taxon>
        <taxon>Liliopsida</taxon>
        <taxon>Poales</taxon>
        <taxon>Poaceae</taxon>
        <taxon>PACMAD clade</taxon>
        <taxon>Panicoideae</taxon>
        <taxon>Andropogonodae</taxon>
        <taxon>Andropogoneae</taxon>
        <taxon>Saccharinae</taxon>
        <taxon>Miscanthus</taxon>
    </lineage>
</organism>
<reference evidence="17" key="1">
    <citation type="submission" date="2020-10" db="EMBL/GenBank/DDBJ databases">
        <authorList>
            <person name="Han B."/>
            <person name="Lu T."/>
            <person name="Zhao Q."/>
            <person name="Huang X."/>
            <person name="Zhao Y."/>
        </authorList>
    </citation>
    <scope>NUCLEOTIDE SEQUENCE</scope>
</reference>
<feature type="compositionally biased region" description="Low complexity" evidence="14">
    <location>
        <begin position="142"/>
        <end position="155"/>
    </location>
</feature>
<keyword evidence="15" id="KW-0732">Signal</keyword>
<dbReference type="GO" id="GO:0042744">
    <property type="term" value="P:hydrogen peroxide catabolic process"/>
    <property type="evidence" value="ECO:0007669"/>
    <property type="project" value="UniProtKB-KW"/>
</dbReference>
<dbReference type="OrthoDB" id="695286at2759"/>
<dbReference type="PANTHER" id="PTHR31388:SF45">
    <property type="entry name" value="PEROXIDASE"/>
    <property type="match status" value="1"/>
</dbReference>
<evidence type="ECO:0000256" key="15">
    <source>
        <dbReference type="SAM" id="SignalP"/>
    </source>
</evidence>
<dbReference type="GO" id="GO:0140825">
    <property type="term" value="F:lactoperoxidase activity"/>
    <property type="evidence" value="ECO:0007669"/>
    <property type="project" value="UniProtKB-EC"/>
</dbReference>
<comment type="subcellular location">
    <subcellularLocation>
        <location evidence="3">Secreted</location>
    </subcellularLocation>
</comment>
<dbReference type="Pfam" id="PF03017">
    <property type="entry name" value="Transposase_23"/>
    <property type="match status" value="1"/>
</dbReference>
<keyword evidence="4" id="KW-0575">Peroxidase</keyword>
<proteinExistence type="predicted"/>
<evidence type="ECO:0000256" key="5">
    <source>
        <dbReference type="ARBA" id="ARBA00022617"/>
    </source>
</evidence>
<evidence type="ECO:0000256" key="10">
    <source>
        <dbReference type="ARBA" id="ARBA00023324"/>
    </source>
</evidence>
<keyword evidence="6 12" id="KW-0479">Metal-binding</keyword>
<dbReference type="InterPro" id="IPR004264">
    <property type="entry name" value="Transposase_23"/>
</dbReference>
<dbReference type="GO" id="GO:0006979">
    <property type="term" value="P:response to oxidative stress"/>
    <property type="evidence" value="ECO:0007669"/>
    <property type="project" value="InterPro"/>
</dbReference>
<dbReference type="PANTHER" id="PTHR31388">
    <property type="entry name" value="PEROXIDASE 72-RELATED"/>
    <property type="match status" value="1"/>
</dbReference>
<dbReference type="InterPro" id="IPR010255">
    <property type="entry name" value="Haem_peroxidase_sf"/>
</dbReference>
<evidence type="ECO:0000256" key="13">
    <source>
        <dbReference type="PIRSR" id="PIRSR600823-4"/>
    </source>
</evidence>
<dbReference type="GO" id="GO:0046872">
    <property type="term" value="F:metal ion binding"/>
    <property type="evidence" value="ECO:0007669"/>
    <property type="project" value="UniProtKB-KW"/>
</dbReference>